<keyword evidence="2 10" id="KW-1003">Cell membrane</keyword>
<dbReference type="GO" id="GO:0046872">
    <property type="term" value="F:metal ion binding"/>
    <property type="evidence" value="ECO:0007669"/>
    <property type="project" value="UniProtKB-KW"/>
</dbReference>
<comment type="activity regulation">
    <text evidence="10">Na(+) is not transported, but it plays an essential structural role and its presence is essential for fluoride channel function.</text>
</comment>
<dbReference type="GO" id="GO:0062054">
    <property type="term" value="F:fluoride channel activity"/>
    <property type="evidence" value="ECO:0007669"/>
    <property type="project" value="UniProtKB-UniRule"/>
</dbReference>
<evidence type="ECO:0000256" key="10">
    <source>
        <dbReference type="HAMAP-Rule" id="MF_00454"/>
    </source>
</evidence>
<evidence type="ECO:0000256" key="6">
    <source>
        <dbReference type="ARBA" id="ARBA00023303"/>
    </source>
</evidence>
<dbReference type="GO" id="GO:0140114">
    <property type="term" value="P:cellular detoxification of fluoride"/>
    <property type="evidence" value="ECO:0007669"/>
    <property type="project" value="UniProtKB-UniRule"/>
</dbReference>
<comment type="similarity">
    <text evidence="7 10">Belongs to the fluoride channel Fluc/FEX (TC 1.A.43) family.</text>
</comment>
<keyword evidence="12" id="KW-1185">Reference proteome</keyword>
<comment type="subcellular location">
    <subcellularLocation>
        <location evidence="1 10">Cell membrane</location>
        <topology evidence="1 10">Multi-pass membrane protein</topology>
    </subcellularLocation>
</comment>
<keyword evidence="3 10" id="KW-0812">Transmembrane</keyword>
<dbReference type="EMBL" id="JAJOMB010000013">
    <property type="protein sequence ID" value="MCD5313793.1"/>
    <property type="molecule type" value="Genomic_DNA"/>
</dbReference>
<evidence type="ECO:0000256" key="2">
    <source>
        <dbReference type="ARBA" id="ARBA00022475"/>
    </source>
</evidence>
<proteinExistence type="inferred from homology"/>
<dbReference type="GO" id="GO:0005886">
    <property type="term" value="C:plasma membrane"/>
    <property type="evidence" value="ECO:0007669"/>
    <property type="project" value="UniProtKB-SubCell"/>
</dbReference>
<evidence type="ECO:0000256" key="9">
    <source>
        <dbReference type="ARBA" id="ARBA00049940"/>
    </source>
</evidence>
<evidence type="ECO:0000313" key="12">
    <source>
        <dbReference type="Proteomes" id="UP001138997"/>
    </source>
</evidence>
<evidence type="ECO:0000256" key="3">
    <source>
        <dbReference type="ARBA" id="ARBA00022692"/>
    </source>
</evidence>
<reference evidence="11" key="1">
    <citation type="submission" date="2021-11" db="EMBL/GenBank/DDBJ databases">
        <title>Streptomyces corallinus and Kineosporia corallina sp. nov., two new coral-derived marine actinobacteria.</title>
        <authorList>
            <person name="Buangrab K."/>
            <person name="Sutthacheep M."/>
            <person name="Yeemin T."/>
            <person name="Harunari E."/>
            <person name="Igarashi Y."/>
            <person name="Sripreechasak P."/>
            <person name="Kanchanasin P."/>
            <person name="Tanasupawat S."/>
            <person name="Phongsopitanun W."/>
        </authorList>
    </citation>
    <scope>NUCLEOTIDE SEQUENCE</scope>
    <source>
        <strain evidence="11">JCM 31032</strain>
    </source>
</reference>
<dbReference type="RefSeq" id="WP_231445387.1">
    <property type="nucleotide sequence ID" value="NZ_JAJOMB010000013.1"/>
</dbReference>
<gene>
    <name evidence="10 11" type="primary">crcB</name>
    <name evidence="10" type="synonym">fluC</name>
    <name evidence="11" type="ORF">LR394_23070</name>
</gene>
<dbReference type="HAMAP" id="MF_00454">
    <property type="entry name" value="FluC"/>
    <property type="match status" value="1"/>
</dbReference>
<feature type="transmembrane region" description="Helical" evidence="10">
    <location>
        <begin position="102"/>
        <end position="123"/>
    </location>
</feature>
<keyword evidence="10" id="KW-0406">Ion transport</keyword>
<evidence type="ECO:0000256" key="1">
    <source>
        <dbReference type="ARBA" id="ARBA00004651"/>
    </source>
</evidence>
<protein>
    <recommendedName>
        <fullName evidence="10">Fluoride-specific ion channel FluC</fullName>
    </recommendedName>
</protein>
<accession>A0A9X1NGP1</accession>
<keyword evidence="5 10" id="KW-0472">Membrane</keyword>
<keyword evidence="10" id="KW-0915">Sodium</keyword>
<evidence type="ECO:0000256" key="8">
    <source>
        <dbReference type="ARBA" id="ARBA00035585"/>
    </source>
</evidence>
<feature type="binding site" evidence="10">
    <location>
        <position position="74"/>
    </location>
    <ligand>
        <name>Na(+)</name>
        <dbReference type="ChEBI" id="CHEBI:29101"/>
        <note>structural</note>
    </ligand>
</feature>
<dbReference type="PANTHER" id="PTHR28259">
    <property type="entry name" value="FLUORIDE EXPORT PROTEIN 1-RELATED"/>
    <property type="match status" value="1"/>
</dbReference>
<keyword evidence="10" id="KW-0479">Metal-binding</keyword>
<evidence type="ECO:0000313" key="11">
    <source>
        <dbReference type="EMBL" id="MCD5313793.1"/>
    </source>
</evidence>
<keyword evidence="6 10" id="KW-0407">Ion channel</keyword>
<evidence type="ECO:0000256" key="4">
    <source>
        <dbReference type="ARBA" id="ARBA00022989"/>
    </source>
</evidence>
<keyword evidence="4 10" id="KW-1133">Transmembrane helix</keyword>
<dbReference type="Pfam" id="PF02537">
    <property type="entry name" value="CRCB"/>
    <property type="match status" value="1"/>
</dbReference>
<name>A0A9X1NGP1_9ACTN</name>
<dbReference type="NCBIfam" id="TIGR00494">
    <property type="entry name" value="crcB"/>
    <property type="match status" value="1"/>
</dbReference>
<organism evidence="11 12">
    <name type="scientific">Kineosporia babensis</name>
    <dbReference type="NCBI Taxonomy" id="499548"/>
    <lineage>
        <taxon>Bacteria</taxon>
        <taxon>Bacillati</taxon>
        <taxon>Actinomycetota</taxon>
        <taxon>Actinomycetes</taxon>
        <taxon>Kineosporiales</taxon>
        <taxon>Kineosporiaceae</taxon>
        <taxon>Kineosporia</taxon>
    </lineage>
</organism>
<dbReference type="Proteomes" id="UP001138997">
    <property type="component" value="Unassembled WGS sequence"/>
</dbReference>
<dbReference type="InterPro" id="IPR003691">
    <property type="entry name" value="FluC"/>
</dbReference>
<keyword evidence="10" id="KW-0813">Transport</keyword>
<sequence>MLLPLMVGLGAALGAPSRYLLDRWVQARHETGLPLGTLLINLLGSAGLGLLLGLAAGGALPGEALAAAGTGWCGAFTTYSTFSFETVQLARQERLGWAAGYVALSVLGGLLLAWGGVEIGLALA</sequence>
<feature type="transmembrane region" description="Helical" evidence="10">
    <location>
        <begin position="38"/>
        <end position="57"/>
    </location>
</feature>
<dbReference type="PANTHER" id="PTHR28259:SF1">
    <property type="entry name" value="FLUORIDE EXPORT PROTEIN 1-RELATED"/>
    <property type="match status" value="1"/>
</dbReference>
<comment type="catalytic activity">
    <reaction evidence="8">
        <text>fluoride(in) = fluoride(out)</text>
        <dbReference type="Rhea" id="RHEA:76159"/>
        <dbReference type="ChEBI" id="CHEBI:17051"/>
    </reaction>
    <physiologicalReaction direction="left-to-right" evidence="8">
        <dbReference type="Rhea" id="RHEA:76160"/>
    </physiologicalReaction>
</comment>
<evidence type="ECO:0000256" key="7">
    <source>
        <dbReference type="ARBA" id="ARBA00035120"/>
    </source>
</evidence>
<dbReference type="AlphaFoldDB" id="A0A9X1NGP1"/>
<comment type="caution">
    <text evidence="11">The sequence shown here is derived from an EMBL/GenBank/DDBJ whole genome shotgun (WGS) entry which is preliminary data.</text>
</comment>
<evidence type="ECO:0000256" key="5">
    <source>
        <dbReference type="ARBA" id="ARBA00023136"/>
    </source>
</evidence>
<feature type="transmembrane region" description="Helical" evidence="10">
    <location>
        <begin position="64"/>
        <end position="82"/>
    </location>
</feature>
<comment type="function">
    <text evidence="9 10">Fluoride-specific ion channel. Important for reducing fluoride concentration in the cell, thus reducing its toxicity.</text>
</comment>
<feature type="binding site" evidence="10">
    <location>
        <position position="77"/>
    </location>
    <ligand>
        <name>Na(+)</name>
        <dbReference type="ChEBI" id="CHEBI:29101"/>
        <note>structural</note>
    </ligand>
</feature>